<dbReference type="CDD" id="cd03469">
    <property type="entry name" value="Rieske_RO_Alpha_N"/>
    <property type="match status" value="1"/>
</dbReference>
<comment type="cofactor">
    <cofactor evidence="1">
        <name>Fe cation</name>
        <dbReference type="ChEBI" id="CHEBI:24875"/>
    </cofactor>
</comment>
<dbReference type="SUPFAM" id="SSF55961">
    <property type="entry name" value="Bet v1-like"/>
    <property type="match status" value="1"/>
</dbReference>
<dbReference type="EMBL" id="JAUSVR010000011">
    <property type="protein sequence ID" value="MDQ0512268.1"/>
    <property type="molecule type" value="Genomic_DNA"/>
</dbReference>
<dbReference type="Pfam" id="PF00355">
    <property type="entry name" value="Rieske"/>
    <property type="match status" value="1"/>
</dbReference>
<evidence type="ECO:0000256" key="2">
    <source>
        <dbReference type="ARBA" id="ARBA00022714"/>
    </source>
</evidence>
<dbReference type="InterPro" id="IPR036922">
    <property type="entry name" value="Rieske_2Fe-2S_sf"/>
</dbReference>
<evidence type="ECO:0000256" key="6">
    <source>
        <dbReference type="ARBA" id="ARBA00023014"/>
    </source>
</evidence>
<dbReference type="Pfam" id="PF00848">
    <property type="entry name" value="Ring_hydroxyl_A"/>
    <property type="match status" value="1"/>
</dbReference>
<dbReference type="CDD" id="cd08884">
    <property type="entry name" value="RHO_alpha_C_GbcA-like"/>
    <property type="match status" value="1"/>
</dbReference>
<evidence type="ECO:0000256" key="5">
    <source>
        <dbReference type="ARBA" id="ARBA00023004"/>
    </source>
</evidence>
<dbReference type="PANTHER" id="PTHR43756:SF5">
    <property type="entry name" value="CHOLINE MONOOXYGENASE, CHLOROPLASTIC"/>
    <property type="match status" value="1"/>
</dbReference>
<gene>
    <name evidence="9" type="ORF">QOZ99_003170</name>
</gene>
<name>A0ABU0LUB7_9HYPH</name>
<keyword evidence="7" id="KW-0520">NAD</keyword>
<keyword evidence="4" id="KW-0560">Oxidoreductase</keyword>
<dbReference type="PROSITE" id="PS51296">
    <property type="entry name" value="RIESKE"/>
    <property type="match status" value="1"/>
</dbReference>
<evidence type="ECO:0000256" key="4">
    <source>
        <dbReference type="ARBA" id="ARBA00023002"/>
    </source>
</evidence>
<keyword evidence="2" id="KW-0001">2Fe-2S</keyword>
<dbReference type="InterPro" id="IPR001663">
    <property type="entry name" value="Rng_hydr_dOase-A"/>
</dbReference>
<evidence type="ECO:0000259" key="8">
    <source>
        <dbReference type="PROSITE" id="PS51296"/>
    </source>
</evidence>
<dbReference type="PANTHER" id="PTHR43756">
    <property type="entry name" value="CHOLINE MONOOXYGENASE, CHLOROPLASTIC"/>
    <property type="match status" value="1"/>
</dbReference>
<dbReference type="Proteomes" id="UP001235094">
    <property type="component" value="Unassembled WGS sequence"/>
</dbReference>
<keyword evidence="3" id="KW-0479">Metal-binding</keyword>
<evidence type="ECO:0000313" key="10">
    <source>
        <dbReference type="Proteomes" id="UP001235094"/>
    </source>
</evidence>
<evidence type="ECO:0000256" key="1">
    <source>
        <dbReference type="ARBA" id="ARBA00001962"/>
    </source>
</evidence>
<dbReference type="PRINTS" id="PR00090">
    <property type="entry name" value="RNGDIOXGNASE"/>
</dbReference>
<comment type="caution">
    <text evidence="9">The sequence shown here is derived from an EMBL/GenBank/DDBJ whole genome shotgun (WGS) entry which is preliminary data.</text>
</comment>
<organism evidence="9 10">
    <name type="scientific">Ancylobacter amanitiformis</name>
    <dbReference type="NCBI Taxonomy" id="217069"/>
    <lineage>
        <taxon>Bacteria</taxon>
        <taxon>Pseudomonadati</taxon>
        <taxon>Pseudomonadota</taxon>
        <taxon>Alphaproteobacteria</taxon>
        <taxon>Hyphomicrobiales</taxon>
        <taxon>Xanthobacteraceae</taxon>
        <taxon>Ancylobacter</taxon>
    </lineage>
</organism>
<keyword evidence="10" id="KW-1185">Reference proteome</keyword>
<dbReference type="InterPro" id="IPR015879">
    <property type="entry name" value="Ring_hydroxy_dOase_asu_C_dom"/>
</dbReference>
<sequence length="410" mass="46718">MLKQRIAGLLNERRSGFSMPQAFYVDEEIFQADLEAVFASDWLFACSVAEIKRPGDYVTMEIGRDSVVILRDRDGEVKAYFNTCRHRGSRICLKESGRANRLVCPYHQWVYELDGRLINARQMPADFDKSGYALVPVHVEVICGMVYVNVAENPPSLARFRDTVTPYIAPHQPDRTKVAFSSTIIEEANWKLVIENNRECYHCAGNHPALLVTLVEFALPDDPAANATFKNLMDTSTARWDRLALPHKPADGGVEFRCIRLPFNEDCVSFTRDGAPACNKLLADFTEPDLGSVRMFRVPNNWNHFLADHIIHFRVLPLGPNRTAVKTTWLVHEDAVEGVDYDINRLTEVWTETNDEDRILAEHNHQGIQSRAYRPGPFAPSEFMLKNFAEWYYGKMSDYVHGPAHRIAAE</sequence>
<feature type="domain" description="Rieske" evidence="8">
    <location>
        <begin position="43"/>
        <end position="148"/>
    </location>
</feature>
<dbReference type="RefSeq" id="WP_306890947.1">
    <property type="nucleotide sequence ID" value="NZ_JAUSVR010000011.1"/>
</dbReference>
<evidence type="ECO:0000313" key="9">
    <source>
        <dbReference type="EMBL" id="MDQ0512268.1"/>
    </source>
</evidence>
<dbReference type="SUPFAM" id="SSF50022">
    <property type="entry name" value="ISP domain"/>
    <property type="match status" value="1"/>
</dbReference>
<accession>A0ABU0LUB7</accession>
<dbReference type="Gene3D" id="2.102.10.10">
    <property type="entry name" value="Rieske [2Fe-2S] iron-sulphur domain"/>
    <property type="match status" value="1"/>
</dbReference>
<evidence type="ECO:0000256" key="3">
    <source>
        <dbReference type="ARBA" id="ARBA00022723"/>
    </source>
</evidence>
<dbReference type="Gene3D" id="3.90.380.10">
    <property type="entry name" value="Naphthalene 1,2-dioxygenase Alpha Subunit, Chain A, domain 1"/>
    <property type="match status" value="1"/>
</dbReference>
<keyword evidence="5" id="KW-0408">Iron</keyword>
<evidence type="ECO:0000256" key="7">
    <source>
        <dbReference type="ARBA" id="ARBA00023027"/>
    </source>
</evidence>
<keyword evidence="6" id="KW-0411">Iron-sulfur</keyword>
<reference evidence="9 10" key="1">
    <citation type="submission" date="2023-07" db="EMBL/GenBank/DDBJ databases">
        <title>Genomic Encyclopedia of Type Strains, Phase IV (KMG-IV): sequencing the most valuable type-strain genomes for metagenomic binning, comparative biology and taxonomic classification.</title>
        <authorList>
            <person name="Goeker M."/>
        </authorList>
    </citation>
    <scope>NUCLEOTIDE SEQUENCE [LARGE SCALE GENOMIC DNA]</scope>
    <source>
        <strain evidence="9 10">DSM 15561</strain>
    </source>
</reference>
<dbReference type="InterPro" id="IPR015881">
    <property type="entry name" value="ARHD_Rieske_2Fe_2S"/>
</dbReference>
<protein>
    <submittedName>
        <fullName evidence="9">Rieske 2Fe-2S family protein</fullName>
    </submittedName>
</protein>
<dbReference type="PROSITE" id="PS00570">
    <property type="entry name" value="RING_HYDROXYL_ALPHA"/>
    <property type="match status" value="1"/>
</dbReference>
<proteinExistence type="predicted"/>
<dbReference type="InterPro" id="IPR017941">
    <property type="entry name" value="Rieske_2Fe-2S"/>
</dbReference>